<keyword evidence="1" id="KW-0472">Membrane</keyword>
<feature type="transmembrane region" description="Helical" evidence="1">
    <location>
        <begin position="23"/>
        <end position="49"/>
    </location>
</feature>
<dbReference type="AlphaFoldDB" id="A0A7J0EK39"/>
<dbReference type="OrthoDB" id="1716910at2759"/>
<keyword evidence="1" id="KW-0812">Transmembrane</keyword>
<keyword evidence="1" id="KW-1133">Transmembrane helix</keyword>
<feature type="transmembrane region" description="Helical" evidence="1">
    <location>
        <begin position="101"/>
        <end position="122"/>
    </location>
</feature>
<evidence type="ECO:0000313" key="3">
    <source>
        <dbReference type="Proteomes" id="UP000585474"/>
    </source>
</evidence>
<keyword evidence="3" id="KW-1185">Reference proteome</keyword>
<gene>
    <name evidence="2" type="ORF">Acr_05g0004740</name>
</gene>
<feature type="transmembrane region" description="Helical" evidence="1">
    <location>
        <begin position="69"/>
        <end position="89"/>
    </location>
</feature>
<organism evidence="2 3">
    <name type="scientific">Actinidia rufa</name>
    <dbReference type="NCBI Taxonomy" id="165716"/>
    <lineage>
        <taxon>Eukaryota</taxon>
        <taxon>Viridiplantae</taxon>
        <taxon>Streptophyta</taxon>
        <taxon>Embryophyta</taxon>
        <taxon>Tracheophyta</taxon>
        <taxon>Spermatophyta</taxon>
        <taxon>Magnoliopsida</taxon>
        <taxon>eudicotyledons</taxon>
        <taxon>Gunneridae</taxon>
        <taxon>Pentapetalae</taxon>
        <taxon>asterids</taxon>
        <taxon>Ericales</taxon>
        <taxon>Actinidiaceae</taxon>
        <taxon>Actinidia</taxon>
    </lineage>
</organism>
<name>A0A7J0EK39_9ERIC</name>
<dbReference type="EMBL" id="BJWL01000005">
    <property type="protein sequence ID" value="GFY86835.1"/>
    <property type="molecule type" value="Genomic_DNA"/>
</dbReference>
<dbReference type="Proteomes" id="UP000585474">
    <property type="component" value="Unassembled WGS sequence"/>
</dbReference>
<accession>A0A7J0EK39</accession>
<comment type="caution">
    <text evidence="2">The sequence shown here is derived from an EMBL/GenBank/DDBJ whole genome shotgun (WGS) entry which is preliminary data.</text>
</comment>
<evidence type="ECO:0000313" key="2">
    <source>
        <dbReference type="EMBL" id="GFY86835.1"/>
    </source>
</evidence>
<protein>
    <submittedName>
        <fullName evidence="2">Uncharacterized protein</fullName>
    </submittedName>
</protein>
<reference evidence="2 3" key="1">
    <citation type="submission" date="2019-07" db="EMBL/GenBank/DDBJ databases">
        <title>De Novo Assembly of kiwifruit Actinidia rufa.</title>
        <authorList>
            <person name="Sugita-Konishi S."/>
            <person name="Sato K."/>
            <person name="Mori E."/>
            <person name="Abe Y."/>
            <person name="Kisaki G."/>
            <person name="Hamano K."/>
            <person name="Suezawa K."/>
            <person name="Otani M."/>
            <person name="Fukuda T."/>
            <person name="Manabe T."/>
            <person name="Gomi K."/>
            <person name="Tabuchi M."/>
            <person name="Akimitsu K."/>
            <person name="Kataoka I."/>
        </authorList>
    </citation>
    <scope>NUCLEOTIDE SEQUENCE [LARGE SCALE GENOMIC DNA]</scope>
    <source>
        <strain evidence="3">cv. Fuchu</strain>
    </source>
</reference>
<proteinExistence type="predicted"/>
<evidence type="ECO:0000256" key="1">
    <source>
        <dbReference type="SAM" id="Phobius"/>
    </source>
</evidence>
<sequence length="147" mass="16514">MEESIMPCPCHYPEKHPRRSTRWWFGLVPPAEELVFGLSYLMAISLWQVPMEYIDGNPVPAVVFHGKPTMFHAFVVGLCLSFSGSIGALELRKRSPKVAAYYKVFAIGAMAVTVAVLLWAAVPAAFGWFVSSFVQCCVNVWHNSYWL</sequence>